<evidence type="ECO:0000313" key="3">
    <source>
        <dbReference type="Proteomes" id="UP000000715"/>
    </source>
</evidence>
<protein>
    <submittedName>
        <fullName evidence="4">Uncharacterized protein LOC101672917 isoform X1</fullName>
    </submittedName>
</protein>
<organism evidence="3 4">
    <name type="scientific">Mustela putorius furo</name>
    <name type="common">European domestic ferret</name>
    <name type="synonym">Mustela furo</name>
    <dbReference type="NCBI Taxonomy" id="9669"/>
    <lineage>
        <taxon>Eukaryota</taxon>
        <taxon>Metazoa</taxon>
        <taxon>Chordata</taxon>
        <taxon>Craniata</taxon>
        <taxon>Vertebrata</taxon>
        <taxon>Euteleostomi</taxon>
        <taxon>Mammalia</taxon>
        <taxon>Eutheria</taxon>
        <taxon>Laurasiatheria</taxon>
        <taxon>Carnivora</taxon>
        <taxon>Caniformia</taxon>
        <taxon>Musteloidea</taxon>
        <taxon>Mustelidae</taxon>
        <taxon>Mustelinae</taxon>
        <taxon>Mustela</taxon>
    </lineage>
</organism>
<keyword evidence="2" id="KW-0472">Membrane</keyword>
<proteinExistence type="predicted"/>
<reference evidence="4" key="1">
    <citation type="submission" date="2025-08" db="UniProtKB">
        <authorList>
            <consortium name="RefSeq"/>
        </authorList>
    </citation>
    <scope>IDENTIFICATION</scope>
    <source>
        <tissue evidence="4">Brain</tissue>
    </source>
</reference>
<dbReference type="Proteomes" id="UP000000715">
    <property type="component" value="Unplaced"/>
</dbReference>
<feature type="region of interest" description="Disordered" evidence="1">
    <location>
        <begin position="126"/>
        <end position="149"/>
    </location>
</feature>
<dbReference type="GeneID" id="101672917"/>
<evidence type="ECO:0000256" key="2">
    <source>
        <dbReference type="SAM" id="Phobius"/>
    </source>
</evidence>
<feature type="compositionally biased region" description="Polar residues" evidence="1">
    <location>
        <begin position="130"/>
        <end position="147"/>
    </location>
</feature>
<keyword evidence="3" id="KW-1185">Reference proteome</keyword>
<dbReference type="AlphaFoldDB" id="A0A8U0RLD6"/>
<dbReference type="OrthoDB" id="9809654at2759"/>
<keyword evidence="2" id="KW-1133">Transmembrane helix</keyword>
<gene>
    <name evidence="4" type="primary">LOC101672917</name>
</gene>
<keyword evidence="2" id="KW-0812">Transmembrane</keyword>
<evidence type="ECO:0000313" key="4">
    <source>
        <dbReference type="RefSeq" id="XP_044925322.1"/>
    </source>
</evidence>
<name>A0A8U0RLD6_MUSPF</name>
<sequence>MKARYWETRMMQQSRENAYWKYRLRMMQREMLPVGSVRRELMPGRPELQKPVWQASRVVPRMNSSTSPQRDPEMHKVARGVREFPHCPGLLRMPYHMGWNVLDFPPPHPPPQWWTWGPRPHLVPPPHGLRSQSEACGAQGDNSSTMSEKVPEKNQVNSGVFSVVPISGVLFLSGQHSVLACVCWVYPGLCVWCRFLFKVASLHAVLIGVYFQIITFWLCQWNKGRVCVQDLTFKGKPG</sequence>
<accession>A0A8U0RLD6</accession>
<evidence type="ECO:0000256" key="1">
    <source>
        <dbReference type="SAM" id="MobiDB-lite"/>
    </source>
</evidence>
<feature type="transmembrane region" description="Helical" evidence="2">
    <location>
        <begin position="199"/>
        <end position="219"/>
    </location>
</feature>
<dbReference type="RefSeq" id="XP_044925322.1">
    <property type="nucleotide sequence ID" value="XM_045069387.1"/>
</dbReference>